<dbReference type="OrthoDB" id="582955at2"/>
<evidence type="ECO:0000313" key="3">
    <source>
        <dbReference type="Proteomes" id="UP000316603"/>
    </source>
</evidence>
<keyword evidence="1" id="KW-0812">Transmembrane</keyword>
<comment type="caution">
    <text evidence="2">The sequence shown here is derived from an EMBL/GenBank/DDBJ whole genome shotgun (WGS) entry which is preliminary data.</text>
</comment>
<evidence type="ECO:0000256" key="1">
    <source>
        <dbReference type="SAM" id="Phobius"/>
    </source>
</evidence>
<feature type="transmembrane region" description="Helical" evidence="1">
    <location>
        <begin position="6"/>
        <end position="25"/>
    </location>
</feature>
<keyword evidence="1" id="KW-1133">Transmembrane helix</keyword>
<sequence>MTTTFQILAVLAVVSNAVVFGTDFFSATVVRPALAHVDDSTLVQVMGNVHRYGDKRLALPGTLGLLAALGGTGTAAAAGETTAAVAGGVACAALVAWLVVFNKVPAPINRRLTAAASGQGALPEARALQRRSDGVLGVLVTLQLLGLVALCVMVARP</sequence>
<dbReference type="Proteomes" id="UP000316603">
    <property type="component" value="Unassembled WGS sequence"/>
</dbReference>
<dbReference type="AlphaFoldDB" id="A0A561TCB1"/>
<feature type="transmembrane region" description="Helical" evidence="1">
    <location>
        <begin position="83"/>
        <end position="101"/>
    </location>
</feature>
<organism evidence="2 3">
    <name type="scientific">Streptomyces capillispiralis</name>
    <dbReference type="NCBI Taxonomy" id="68182"/>
    <lineage>
        <taxon>Bacteria</taxon>
        <taxon>Bacillati</taxon>
        <taxon>Actinomycetota</taxon>
        <taxon>Actinomycetes</taxon>
        <taxon>Kitasatosporales</taxon>
        <taxon>Streptomycetaceae</taxon>
        <taxon>Streptomyces</taxon>
    </lineage>
</organism>
<accession>A0A561TCB1</accession>
<name>A0A561TCB1_9ACTN</name>
<evidence type="ECO:0000313" key="2">
    <source>
        <dbReference type="EMBL" id="TWF84754.1"/>
    </source>
</evidence>
<protein>
    <submittedName>
        <fullName evidence="2">Uncharacterized protein DUF1772</fullName>
    </submittedName>
</protein>
<proteinExistence type="predicted"/>
<gene>
    <name evidence="2" type="ORF">FHX78_111690</name>
</gene>
<dbReference type="RefSeq" id="WP_145866831.1">
    <property type="nucleotide sequence ID" value="NZ_BNCE01000043.1"/>
</dbReference>
<dbReference type="EMBL" id="VIWV01000001">
    <property type="protein sequence ID" value="TWF84754.1"/>
    <property type="molecule type" value="Genomic_DNA"/>
</dbReference>
<keyword evidence="3" id="KW-1185">Reference proteome</keyword>
<keyword evidence="1" id="KW-0472">Membrane</keyword>
<feature type="transmembrane region" description="Helical" evidence="1">
    <location>
        <begin position="135"/>
        <end position="155"/>
    </location>
</feature>
<reference evidence="2 3" key="1">
    <citation type="submission" date="2019-06" db="EMBL/GenBank/DDBJ databases">
        <title>Sequencing the genomes of 1000 actinobacteria strains.</title>
        <authorList>
            <person name="Klenk H.-P."/>
        </authorList>
    </citation>
    <scope>NUCLEOTIDE SEQUENCE [LARGE SCALE GENOMIC DNA]</scope>
    <source>
        <strain evidence="2 3">DSM 41695</strain>
    </source>
</reference>